<keyword evidence="1" id="KW-1133">Transmembrane helix</keyword>
<dbReference type="PANTHER" id="PTHR34368">
    <property type="entry name" value="OS01G0962200 PROTEIN"/>
    <property type="match status" value="1"/>
</dbReference>
<reference evidence="2" key="1">
    <citation type="submission" date="2016-01" db="EMBL/GenBank/DDBJ databases">
        <authorList>
            <person name="Peeters C."/>
        </authorList>
    </citation>
    <scope>NUCLEOTIDE SEQUENCE [LARGE SCALE GENOMIC DNA]</scope>
    <source>
        <strain evidence="2">LMG 29317</strain>
    </source>
</reference>
<feature type="transmembrane region" description="Helical" evidence="1">
    <location>
        <begin position="57"/>
        <end position="76"/>
    </location>
</feature>
<feature type="transmembrane region" description="Helical" evidence="1">
    <location>
        <begin position="34"/>
        <end position="50"/>
    </location>
</feature>
<evidence type="ECO:0000256" key="1">
    <source>
        <dbReference type="SAM" id="Phobius"/>
    </source>
</evidence>
<dbReference type="AlphaFoldDB" id="A0A158KV79"/>
<dbReference type="Proteomes" id="UP000055019">
    <property type="component" value="Unassembled WGS sequence"/>
</dbReference>
<name>A0A158KV79_9BURK</name>
<organism evidence="2 3">
    <name type="scientific">Caballeronia arvi</name>
    <dbReference type="NCBI Taxonomy" id="1777135"/>
    <lineage>
        <taxon>Bacteria</taxon>
        <taxon>Pseudomonadati</taxon>
        <taxon>Pseudomonadota</taxon>
        <taxon>Betaproteobacteria</taxon>
        <taxon>Burkholderiales</taxon>
        <taxon>Burkholderiaceae</taxon>
        <taxon>Caballeronia</taxon>
    </lineage>
</organism>
<dbReference type="PANTHER" id="PTHR34368:SF1">
    <property type="entry name" value="OS01G0962200 PROTEIN"/>
    <property type="match status" value="1"/>
</dbReference>
<keyword evidence="1" id="KW-0472">Membrane</keyword>
<dbReference type="EMBL" id="FCOM02000056">
    <property type="protein sequence ID" value="SAL85004.1"/>
    <property type="molecule type" value="Genomic_DNA"/>
</dbReference>
<protein>
    <recommendedName>
        <fullName evidence="4">Alkaline phytoceramidase</fullName>
    </recommendedName>
</protein>
<evidence type="ECO:0008006" key="4">
    <source>
        <dbReference type="Google" id="ProtNLM"/>
    </source>
</evidence>
<proteinExistence type="predicted"/>
<gene>
    <name evidence="2" type="ORF">AWB74_07137</name>
</gene>
<keyword evidence="1" id="KW-0812">Transmembrane</keyword>
<evidence type="ECO:0000313" key="2">
    <source>
        <dbReference type="EMBL" id="SAL85004.1"/>
    </source>
</evidence>
<accession>A0A158KV79</accession>
<evidence type="ECO:0000313" key="3">
    <source>
        <dbReference type="Proteomes" id="UP000055019"/>
    </source>
</evidence>
<sequence length="186" mass="19940">MPGMLTASLGFVMAAAGSAVYHLRPTDATLVWDRLPMTVIFAGVLAMLYTSVTGRRALWLQMASLVAAAMLTALIWARFGELWPYALLQYGGLAAVVGFTISRKVANPSGWWALICWYGVAKLFEMFDASIWVATDHVVAGHALKHIACAAAGFALLGIVKQSRSSESNVSAGRVAAERRGPVRGR</sequence>
<feature type="transmembrane region" description="Helical" evidence="1">
    <location>
        <begin position="139"/>
        <end position="160"/>
    </location>
</feature>
<comment type="caution">
    <text evidence="2">The sequence shown here is derived from an EMBL/GenBank/DDBJ whole genome shotgun (WGS) entry which is preliminary data.</text>
</comment>
<feature type="transmembrane region" description="Helical" evidence="1">
    <location>
        <begin position="82"/>
        <end position="99"/>
    </location>
</feature>
<keyword evidence="3" id="KW-1185">Reference proteome</keyword>